<dbReference type="EMBL" id="AVPG01000002">
    <property type="protein sequence ID" value="KGX88584.1"/>
    <property type="molecule type" value="Genomic_DNA"/>
</dbReference>
<evidence type="ECO:0000256" key="1">
    <source>
        <dbReference type="ARBA" id="ARBA00004651"/>
    </source>
</evidence>
<evidence type="ECO:0000256" key="3">
    <source>
        <dbReference type="ARBA" id="ARBA00022475"/>
    </source>
</evidence>
<evidence type="ECO:0000256" key="17">
    <source>
        <dbReference type="ARBA" id="ARBA00041185"/>
    </source>
</evidence>
<evidence type="ECO:0000256" key="20">
    <source>
        <dbReference type="ARBA" id="ARBA00049902"/>
    </source>
</evidence>
<keyword evidence="10 22" id="KW-1133">Transmembrane helix</keyword>
<feature type="transmembrane region" description="Helical" evidence="22">
    <location>
        <begin position="75"/>
        <end position="94"/>
    </location>
</feature>
<feature type="transmembrane region" description="Helical" evidence="22">
    <location>
        <begin position="139"/>
        <end position="157"/>
    </location>
</feature>
<dbReference type="Proteomes" id="UP000030401">
    <property type="component" value="Unassembled WGS sequence"/>
</dbReference>
<dbReference type="STRING" id="1385512.N784_07895"/>
<evidence type="ECO:0000313" key="24">
    <source>
        <dbReference type="Proteomes" id="UP000030401"/>
    </source>
</evidence>
<dbReference type="AlphaFoldDB" id="A0A0A5G986"/>
<dbReference type="GO" id="GO:0051301">
    <property type="term" value="P:cell division"/>
    <property type="evidence" value="ECO:0007669"/>
    <property type="project" value="UniProtKB-KW"/>
</dbReference>
<evidence type="ECO:0000256" key="5">
    <source>
        <dbReference type="ARBA" id="ARBA00022676"/>
    </source>
</evidence>
<dbReference type="InterPro" id="IPR001182">
    <property type="entry name" value="FtsW/RodA"/>
</dbReference>
<evidence type="ECO:0000256" key="13">
    <source>
        <dbReference type="ARBA" id="ARBA00023316"/>
    </source>
</evidence>
<keyword evidence="8" id="KW-0133">Cell shape</keyword>
<feature type="transmembrane region" description="Helical" evidence="22">
    <location>
        <begin position="163"/>
        <end position="180"/>
    </location>
</feature>
<feature type="transmembrane region" description="Helical" evidence="22">
    <location>
        <begin position="51"/>
        <end position="69"/>
    </location>
</feature>
<comment type="caution">
    <text evidence="23">The sequence shown here is derived from an EMBL/GenBank/DDBJ whole genome shotgun (WGS) entry which is preliminary data.</text>
</comment>
<dbReference type="GO" id="GO:0071555">
    <property type="term" value="P:cell wall organization"/>
    <property type="evidence" value="ECO:0007669"/>
    <property type="project" value="UniProtKB-KW"/>
</dbReference>
<reference evidence="23 24" key="1">
    <citation type="submission" date="2013-08" db="EMBL/GenBank/DDBJ databases">
        <authorList>
            <person name="Huang J."/>
            <person name="Wang G."/>
        </authorList>
    </citation>
    <scope>NUCLEOTIDE SEQUENCE [LARGE SCALE GENOMIC DNA]</scope>
    <source>
        <strain evidence="23 24">JSM 072002</strain>
    </source>
</reference>
<organism evidence="23 24">
    <name type="scientific">Pontibacillus litoralis JSM 072002</name>
    <dbReference type="NCBI Taxonomy" id="1385512"/>
    <lineage>
        <taxon>Bacteria</taxon>
        <taxon>Bacillati</taxon>
        <taxon>Bacillota</taxon>
        <taxon>Bacilli</taxon>
        <taxon>Bacillales</taxon>
        <taxon>Bacillaceae</taxon>
        <taxon>Pontibacillus</taxon>
    </lineage>
</organism>
<comment type="pathway">
    <text evidence="2">Cell wall biogenesis; peptidoglycan biosynthesis.</text>
</comment>
<dbReference type="NCBIfam" id="TIGR02614">
    <property type="entry name" value="ftsW"/>
    <property type="match status" value="1"/>
</dbReference>
<keyword evidence="5" id="KW-0328">Glycosyltransferase</keyword>
<comment type="catalytic activity">
    <reaction evidence="20">
        <text>[GlcNAc-(1-&gt;4)-Mur2Ac(oyl-L-Ala-gamma-D-Glu-L-Lys-D-Ala-D-Ala)](n)-di-trans,octa-cis-undecaprenyl diphosphate + beta-D-GlcNAc-(1-&gt;4)-Mur2Ac(oyl-L-Ala-gamma-D-Glu-L-Lys-D-Ala-D-Ala)-di-trans,octa-cis-undecaprenyl diphosphate = [GlcNAc-(1-&gt;4)-Mur2Ac(oyl-L-Ala-gamma-D-Glu-L-Lys-D-Ala-D-Ala)](n+1)-di-trans,octa-cis-undecaprenyl diphosphate + di-trans,octa-cis-undecaprenyl diphosphate + H(+)</text>
        <dbReference type="Rhea" id="RHEA:23708"/>
        <dbReference type="Rhea" id="RHEA-COMP:9602"/>
        <dbReference type="Rhea" id="RHEA-COMP:9603"/>
        <dbReference type="ChEBI" id="CHEBI:15378"/>
        <dbReference type="ChEBI" id="CHEBI:58405"/>
        <dbReference type="ChEBI" id="CHEBI:60033"/>
        <dbReference type="ChEBI" id="CHEBI:78435"/>
        <dbReference type="EC" id="2.4.99.28"/>
    </reaction>
</comment>
<keyword evidence="11 22" id="KW-0472">Membrane</keyword>
<evidence type="ECO:0000256" key="18">
    <source>
        <dbReference type="ARBA" id="ARBA00041418"/>
    </source>
</evidence>
<accession>A0A0A5G986</accession>
<dbReference type="GO" id="GO:0008360">
    <property type="term" value="P:regulation of cell shape"/>
    <property type="evidence" value="ECO:0007669"/>
    <property type="project" value="UniProtKB-KW"/>
</dbReference>
<dbReference type="PANTHER" id="PTHR30474">
    <property type="entry name" value="CELL CYCLE PROTEIN"/>
    <property type="match status" value="1"/>
</dbReference>
<evidence type="ECO:0000313" key="23">
    <source>
        <dbReference type="EMBL" id="KGX88584.1"/>
    </source>
</evidence>
<evidence type="ECO:0000256" key="14">
    <source>
        <dbReference type="ARBA" id="ARBA00032370"/>
    </source>
</evidence>
<keyword evidence="24" id="KW-1185">Reference proteome</keyword>
<dbReference type="OrthoDB" id="9768187at2"/>
<dbReference type="GO" id="GO:0005886">
    <property type="term" value="C:plasma membrane"/>
    <property type="evidence" value="ECO:0007669"/>
    <property type="project" value="UniProtKB-SubCell"/>
</dbReference>
<evidence type="ECO:0000256" key="21">
    <source>
        <dbReference type="ARBA" id="ARBA00049966"/>
    </source>
</evidence>
<evidence type="ECO:0000256" key="16">
    <source>
        <dbReference type="ARBA" id="ARBA00038053"/>
    </source>
</evidence>
<feature type="transmembrane region" description="Helical" evidence="22">
    <location>
        <begin position="307"/>
        <end position="334"/>
    </location>
</feature>
<sequence length="408" mass="44216">MKKFFKDYDFTLIFIPLMLTAFGVMMIYSASMVSAVVLYDVPSNYFMLRQAMWFGLGIVAFVLTMLFPYQKYQKLVPLMILFTIISLVLVKLMGNATGNASSWFEVGPIKIQPSEPAKVFLIIYLASVLSKKQAYIDRFWQAVLPPLVITITILALIAVQPDIGTAGIIFAIACTVILSSGIRTKHIVLLAIIGIVFLAFAIPNMTSVERVSRFTGAYAPFEDPEDGGFHLIQSYLAIGTGGITGVGLGQGVQKLGYLPEPHTDFIMSVIAEELGFIGVLFVLASLTIIVLRGLYVARKCKDAFGSLLAIGISSMVGIQALINLGAISGLLPITGVPLPFISYGGSSLLVLLASIGILNNIAKQAKLQEDYTYIKQTSKNAYSDIHAGNATQSKGGRSWVQSRKSIKS</sequence>
<evidence type="ECO:0000256" key="10">
    <source>
        <dbReference type="ARBA" id="ARBA00022989"/>
    </source>
</evidence>
<name>A0A0A5G986_9BACI</name>
<dbReference type="PROSITE" id="PS00428">
    <property type="entry name" value="FTSW_RODA_SPOVE"/>
    <property type="match status" value="1"/>
</dbReference>
<evidence type="ECO:0000256" key="2">
    <source>
        <dbReference type="ARBA" id="ARBA00004752"/>
    </source>
</evidence>
<evidence type="ECO:0000256" key="15">
    <source>
        <dbReference type="ARBA" id="ARBA00033270"/>
    </source>
</evidence>
<evidence type="ECO:0000256" key="8">
    <source>
        <dbReference type="ARBA" id="ARBA00022960"/>
    </source>
</evidence>
<gene>
    <name evidence="23" type="ORF">N784_07895</name>
</gene>
<dbReference type="PANTHER" id="PTHR30474:SF2">
    <property type="entry name" value="PEPTIDOGLYCAN GLYCOSYLTRANSFERASE FTSW-RELATED"/>
    <property type="match status" value="1"/>
</dbReference>
<dbReference type="RefSeq" id="WP_036832271.1">
    <property type="nucleotide sequence ID" value="NZ_AVPG01000002.1"/>
</dbReference>
<evidence type="ECO:0000256" key="19">
    <source>
        <dbReference type="ARBA" id="ARBA00044770"/>
    </source>
</evidence>
<dbReference type="GO" id="GO:0008955">
    <property type="term" value="F:peptidoglycan glycosyltransferase activity"/>
    <property type="evidence" value="ECO:0007669"/>
    <property type="project" value="UniProtKB-EC"/>
</dbReference>
<comment type="subcellular location">
    <subcellularLocation>
        <location evidence="1">Cell membrane</location>
        <topology evidence="1">Multi-pass membrane protein</topology>
    </subcellularLocation>
</comment>
<keyword evidence="6" id="KW-0808">Transferase</keyword>
<feature type="transmembrane region" description="Helical" evidence="22">
    <location>
        <begin position="187"/>
        <end position="205"/>
    </location>
</feature>
<keyword evidence="9" id="KW-0573">Peptidoglycan synthesis</keyword>
<dbReference type="Pfam" id="PF01098">
    <property type="entry name" value="FTSW_RODA_SPOVE"/>
    <property type="match status" value="1"/>
</dbReference>
<dbReference type="eggNOG" id="COG0772">
    <property type="taxonomic scope" value="Bacteria"/>
</dbReference>
<comment type="function">
    <text evidence="21">Peptidoglycan polymerase that is essential for cell division.</text>
</comment>
<keyword evidence="13" id="KW-0961">Cell wall biogenesis/degradation</keyword>
<proteinExistence type="inferred from homology"/>
<evidence type="ECO:0000256" key="9">
    <source>
        <dbReference type="ARBA" id="ARBA00022984"/>
    </source>
</evidence>
<keyword evidence="7 22" id="KW-0812">Transmembrane</keyword>
<evidence type="ECO:0000256" key="7">
    <source>
        <dbReference type="ARBA" id="ARBA00022692"/>
    </source>
</evidence>
<dbReference type="GO" id="GO:0015648">
    <property type="term" value="F:lipid-linked peptidoglycan transporter activity"/>
    <property type="evidence" value="ECO:0007669"/>
    <property type="project" value="TreeGrafter"/>
</dbReference>
<evidence type="ECO:0000256" key="12">
    <source>
        <dbReference type="ARBA" id="ARBA00023306"/>
    </source>
</evidence>
<evidence type="ECO:0000256" key="22">
    <source>
        <dbReference type="SAM" id="Phobius"/>
    </source>
</evidence>
<evidence type="ECO:0000256" key="11">
    <source>
        <dbReference type="ARBA" id="ARBA00023136"/>
    </source>
</evidence>
<dbReference type="InterPro" id="IPR018365">
    <property type="entry name" value="Cell_cycle_FtsW-rel_CS"/>
</dbReference>
<feature type="transmembrane region" description="Helical" evidence="22">
    <location>
        <begin position="12"/>
        <end position="39"/>
    </location>
</feature>
<feature type="transmembrane region" description="Helical" evidence="22">
    <location>
        <begin position="274"/>
        <end position="295"/>
    </location>
</feature>
<comment type="similarity">
    <text evidence="16">Belongs to the SEDS family. FtsW subfamily.</text>
</comment>
<dbReference type="GO" id="GO:0032153">
    <property type="term" value="C:cell division site"/>
    <property type="evidence" value="ECO:0007669"/>
    <property type="project" value="TreeGrafter"/>
</dbReference>
<feature type="transmembrane region" description="Helical" evidence="22">
    <location>
        <begin position="340"/>
        <end position="358"/>
    </location>
</feature>
<keyword evidence="12" id="KW-0131">Cell cycle</keyword>
<dbReference type="EC" id="2.4.99.28" evidence="19"/>
<evidence type="ECO:0000256" key="4">
    <source>
        <dbReference type="ARBA" id="ARBA00022618"/>
    </source>
</evidence>
<protein>
    <recommendedName>
        <fullName evidence="17">Probable peptidoglycan glycosyltransferase FtsW</fullName>
        <ecNumber evidence="19">2.4.99.28</ecNumber>
    </recommendedName>
    <alternativeName>
        <fullName evidence="18">Cell division protein FtsW</fullName>
    </alternativeName>
    <alternativeName>
        <fullName evidence="15">Cell wall polymerase</fullName>
    </alternativeName>
    <alternativeName>
        <fullName evidence="14">Peptidoglycan polymerase</fullName>
    </alternativeName>
</protein>
<dbReference type="InterPro" id="IPR013437">
    <property type="entry name" value="FtsW"/>
</dbReference>
<keyword evidence="3" id="KW-1003">Cell membrane</keyword>
<evidence type="ECO:0000256" key="6">
    <source>
        <dbReference type="ARBA" id="ARBA00022679"/>
    </source>
</evidence>
<dbReference type="GO" id="GO:0009252">
    <property type="term" value="P:peptidoglycan biosynthetic process"/>
    <property type="evidence" value="ECO:0007669"/>
    <property type="project" value="UniProtKB-KW"/>
</dbReference>
<keyword evidence="4 23" id="KW-0132">Cell division</keyword>